<sequence length="150" mass="17079">MINWLNDDECMKGIQDSVLYVQIKKRKMSPQDCSKCLRKIMNEVRIDQQYGGAIVRHAMITKLRKYGATQERVNAFTRYTPGSNVVDVYYNKPVGRDLSTLLLSGGDFRYPLVQVETQSLRLGKCNIEEAEALRRCIVVAEGQKALGECK</sequence>
<evidence type="ECO:0000313" key="1">
    <source>
        <dbReference type="EMBL" id="KAA6365122.1"/>
    </source>
</evidence>
<reference evidence="1 2" key="1">
    <citation type="submission" date="2019-03" db="EMBL/GenBank/DDBJ databases">
        <title>Single cell metagenomics reveals metabolic interactions within the superorganism composed of flagellate Streblomastix strix and complex community of Bacteroidetes bacteria on its surface.</title>
        <authorList>
            <person name="Treitli S.C."/>
            <person name="Kolisko M."/>
            <person name="Husnik F."/>
            <person name="Keeling P."/>
            <person name="Hampl V."/>
        </authorList>
    </citation>
    <scope>NUCLEOTIDE SEQUENCE [LARGE SCALE GENOMIC DNA]</scope>
    <source>
        <strain evidence="1">ST1C</strain>
    </source>
</reference>
<name>A0A5J4U582_9EUKA</name>
<accession>A0A5J4U582</accession>
<dbReference type="OrthoDB" id="7699712at2759"/>
<proteinExistence type="predicted"/>
<organism evidence="1 2">
    <name type="scientific">Streblomastix strix</name>
    <dbReference type="NCBI Taxonomy" id="222440"/>
    <lineage>
        <taxon>Eukaryota</taxon>
        <taxon>Metamonada</taxon>
        <taxon>Preaxostyla</taxon>
        <taxon>Oxymonadida</taxon>
        <taxon>Streblomastigidae</taxon>
        <taxon>Streblomastix</taxon>
    </lineage>
</organism>
<dbReference type="AlphaFoldDB" id="A0A5J4U582"/>
<dbReference type="Proteomes" id="UP000324800">
    <property type="component" value="Unassembled WGS sequence"/>
</dbReference>
<dbReference type="EMBL" id="SNRW01020806">
    <property type="protein sequence ID" value="KAA6365122.1"/>
    <property type="molecule type" value="Genomic_DNA"/>
</dbReference>
<evidence type="ECO:0000313" key="2">
    <source>
        <dbReference type="Proteomes" id="UP000324800"/>
    </source>
</evidence>
<protein>
    <submittedName>
        <fullName evidence="1">Uncharacterized protein</fullName>
    </submittedName>
</protein>
<comment type="caution">
    <text evidence="1">The sequence shown here is derived from an EMBL/GenBank/DDBJ whole genome shotgun (WGS) entry which is preliminary data.</text>
</comment>
<gene>
    <name evidence="1" type="ORF">EZS28_039351</name>
</gene>